<name>A0A2T4UP28_9MICO</name>
<sequence length="306" mass="32953">MLLSRMLTAPPDRARARLVRGVASEALLDRALGEHGEVVLHRSVDELGQLLAHERLDFGAGVIGELCAHCGGRVADDLVGVEVSGHDVSLNEDRGDVQRASRGCSGRILIQPPEGGTLGRRSVNSSFLTREEGRMGKIVVSSMVSVDGYTEGAGGDVSQMPMDLAFAEHNADRVRAAGRLLFGAVSYTGMMQYWPKQVDDPEVIPEDRYVASRYATDLGITVVSDSLSRADIAVWGDRTEIVARSVAHDHLRRLRETETGDILVFAAAPSGPICSLTAWWTSCICSSARRSSEATPARSPASRRSI</sequence>
<dbReference type="AlphaFoldDB" id="A0A2T4UP28"/>
<dbReference type="Gene3D" id="3.40.430.10">
    <property type="entry name" value="Dihydrofolate Reductase, subunit A"/>
    <property type="match status" value="1"/>
</dbReference>
<protein>
    <submittedName>
        <fullName evidence="1">Uncharacterized protein</fullName>
    </submittedName>
</protein>
<gene>
    <name evidence="1" type="ORF">C1I63_18785</name>
</gene>
<accession>A0A2T4UP28</accession>
<dbReference type="Proteomes" id="UP000241085">
    <property type="component" value="Unassembled WGS sequence"/>
</dbReference>
<keyword evidence="2" id="KW-1185">Reference proteome</keyword>
<reference evidence="1 2" key="1">
    <citation type="submission" date="2018-03" db="EMBL/GenBank/DDBJ databases">
        <title>Bacteriophage NCPPB3778 and a type I-E CRISPR drive the evolution of the US Biological Select Agent, Rathayibacter toxicus.</title>
        <authorList>
            <person name="Davis E.W.II."/>
            <person name="Tabima J.F."/>
            <person name="Weisberg A.J."/>
            <person name="Dantas Lopes L."/>
            <person name="Wiseman M.S."/>
            <person name="Wiseman M.S."/>
            <person name="Pupko T."/>
            <person name="Belcher M.S."/>
            <person name="Sechler A.J."/>
            <person name="Tancos M.A."/>
            <person name="Schroeder B.K."/>
            <person name="Murray T.D."/>
            <person name="Luster D.G."/>
            <person name="Schneider W.L."/>
            <person name="Rogers E."/>
            <person name="Andreote F.D."/>
            <person name="Grunwald N.J."/>
            <person name="Putnam M.L."/>
            <person name="Chang J.H."/>
        </authorList>
    </citation>
    <scope>NUCLEOTIDE SEQUENCE [LARGE SCALE GENOMIC DNA]</scope>
    <source>
        <strain evidence="1 2">DSM 15933</strain>
    </source>
</reference>
<proteinExistence type="predicted"/>
<dbReference type="InterPro" id="IPR024072">
    <property type="entry name" value="DHFR-like_dom_sf"/>
</dbReference>
<evidence type="ECO:0000313" key="2">
    <source>
        <dbReference type="Proteomes" id="UP000241085"/>
    </source>
</evidence>
<organism evidence="1 2">
    <name type="scientific">Rathayibacter caricis DSM 15933</name>
    <dbReference type="NCBI Taxonomy" id="1328867"/>
    <lineage>
        <taxon>Bacteria</taxon>
        <taxon>Bacillati</taxon>
        <taxon>Actinomycetota</taxon>
        <taxon>Actinomycetes</taxon>
        <taxon>Micrococcales</taxon>
        <taxon>Microbacteriaceae</taxon>
        <taxon>Rathayibacter</taxon>
    </lineage>
</organism>
<evidence type="ECO:0000313" key="1">
    <source>
        <dbReference type="EMBL" id="PTL71277.1"/>
    </source>
</evidence>
<dbReference type="EMBL" id="PZPL01000002">
    <property type="protein sequence ID" value="PTL71277.1"/>
    <property type="molecule type" value="Genomic_DNA"/>
</dbReference>
<comment type="caution">
    <text evidence="1">The sequence shown here is derived from an EMBL/GenBank/DDBJ whole genome shotgun (WGS) entry which is preliminary data.</text>
</comment>